<name>A0AAN6NH26_9PEZI</name>
<feature type="transmembrane region" description="Helical" evidence="1">
    <location>
        <begin position="32"/>
        <end position="49"/>
    </location>
</feature>
<dbReference type="EMBL" id="MU853754">
    <property type="protein sequence ID" value="KAK3945655.1"/>
    <property type="molecule type" value="Genomic_DNA"/>
</dbReference>
<keyword evidence="3" id="KW-1185">Reference proteome</keyword>
<accession>A0AAN6NH26</accession>
<gene>
    <name evidence="2" type="ORF">QBC46DRAFT_371291</name>
</gene>
<reference evidence="3" key="1">
    <citation type="journal article" date="2023" name="Mol. Phylogenet. Evol.">
        <title>Genome-scale phylogeny and comparative genomics of the fungal order Sordariales.</title>
        <authorList>
            <person name="Hensen N."/>
            <person name="Bonometti L."/>
            <person name="Westerberg I."/>
            <person name="Brannstrom I.O."/>
            <person name="Guillou S."/>
            <person name="Cros-Aarteil S."/>
            <person name="Calhoun S."/>
            <person name="Haridas S."/>
            <person name="Kuo A."/>
            <person name="Mondo S."/>
            <person name="Pangilinan J."/>
            <person name="Riley R."/>
            <person name="LaButti K."/>
            <person name="Andreopoulos B."/>
            <person name="Lipzen A."/>
            <person name="Chen C."/>
            <person name="Yan M."/>
            <person name="Daum C."/>
            <person name="Ng V."/>
            <person name="Clum A."/>
            <person name="Steindorff A."/>
            <person name="Ohm R.A."/>
            <person name="Martin F."/>
            <person name="Silar P."/>
            <person name="Natvig D.O."/>
            <person name="Lalanne C."/>
            <person name="Gautier V."/>
            <person name="Ament-Velasquez S.L."/>
            <person name="Kruys A."/>
            <person name="Hutchinson M.I."/>
            <person name="Powell A.J."/>
            <person name="Barry K."/>
            <person name="Miller A.N."/>
            <person name="Grigoriev I.V."/>
            <person name="Debuchy R."/>
            <person name="Gladieux P."/>
            <person name="Hiltunen Thoren M."/>
            <person name="Johannesson H."/>
        </authorList>
    </citation>
    <scope>NUCLEOTIDE SEQUENCE [LARGE SCALE GENOMIC DNA]</scope>
    <source>
        <strain evidence="3">CBS 340.73</strain>
    </source>
</reference>
<evidence type="ECO:0000313" key="2">
    <source>
        <dbReference type="EMBL" id="KAK3945655.1"/>
    </source>
</evidence>
<evidence type="ECO:0000313" key="3">
    <source>
        <dbReference type="Proteomes" id="UP001303473"/>
    </source>
</evidence>
<protein>
    <submittedName>
        <fullName evidence="2">Uncharacterized protein</fullName>
    </submittedName>
</protein>
<keyword evidence="1" id="KW-0812">Transmembrane</keyword>
<feature type="transmembrane region" description="Helical" evidence="1">
    <location>
        <begin position="6"/>
        <end position="25"/>
    </location>
</feature>
<sequence>MCTPFFFFYNLASGFMAIIFSVWGLDLVGGSCVCWLAGFDGLPWFWFWGHGVVHFLRRRGRESGVVLGYDTVRYRVRSL</sequence>
<keyword evidence="1" id="KW-0472">Membrane</keyword>
<comment type="caution">
    <text evidence="2">The sequence shown here is derived from an EMBL/GenBank/DDBJ whole genome shotgun (WGS) entry which is preliminary data.</text>
</comment>
<evidence type="ECO:0000256" key="1">
    <source>
        <dbReference type="SAM" id="Phobius"/>
    </source>
</evidence>
<organism evidence="2 3">
    <name type="scientific">Diplogelasinospora grovesii</name>
    <dbReference type="NCBI Taxonomy" id="303347"/>
    <lineage>
        <taxon>Eukaryota</taxon>
        <taxon>Fungi</taxon>
        <taxon>Dikarya</taxon>
        <taxon>Ascomycota</taxon>
        <taxon>Pezizomycotina</taxon>
        <taxon>Sordariomycetes</taxon>
        <taxon>Sordariomycetidae</taxon>
        <taxon>Sordariales</taxon>
        <taxon>Diplogelasinosporaceae</taxon>
        <taxon>Diplogelasinospora</taxon>
    </lineage>
</organism>
<dbReference type="Proteomes" id="UP001303473">
    <property type="component" value="Unassembled WGS sequence"/>
</dbReference>
<dbReference type="AlphaFoldDB" id="A0AAN6NH26"/>
<proteinExistence type="predicted"/>
<keyword evidence="1" id="KW-1133">Transmembrane helix</keyword>